<accession>A0A9D5R8Z2</accession>
<reference evidence="5" key="1">
    <citation type="submission" date="2020-10" db="EMBL/GenBank/DDBJ databases">
        <title>ChiBAC.</title>
        <authorList>
            <person name="Zenner C."/>
            <person name="Hitch T.C.A."/>
            <person name="Clavel T."/>
        </authorList>
    </citation>
    <scope>NUCLEOTIDE SEQUENCE</scope>
    <source>
        <strain evidence="5">DSM 107454</strain>
    </source>
</reference>
<protein>
    <submittedName>
        <fullName evidence="5">Restriction endonuclease subunit S</fullName>
    </submittedName>
</protein>
<organism evidence="5 6">
    <name type="scientific">Ructibacterium gallinarum</name>
    <dbReference type="NCBI Taxonomy" id="2779355"/>
    <lineage>
        <taxon>Bacteria</taxon>
        <taxon>Bacillati</taxon>
        <taxon>Bacillota</taxon>
        <taxon>Clostridia</taxon>
        <taxon>Eubacteriales</taxon>
        <taxon>Oscillospiraceae</taxon>
        <taxon>Ructibacterium</taxon>
    </lineage>
</organism>
<dbReference type="SUPFAM" id="SSF116734">
    <property type="entry name" value="DNA methylase specificity domain"/>
    <property type="match status" value="2"/>
</dbReference>
<dbReference type="Gene3D" id="3.90.220.20">
    <property type="entry name" value="DNA methylase specificity domains"/>
    <property type="match status" value="2"/>
</dbReference>
<dbReference type="GO" id="GO:0009307">
    <property type="term" value="P:DNA restriction-modification system"/>
    <property type="evidence" value="ECO:0007669"/>
    <property type="project" value="UniProtKB-KW"/>
</dbReference>
<name>A0A9D5R8Z2_9FIRM</name>
<dbReference type="CDD" id="cd17250">
    <property type="entry name" value="RMtype1_S_Eco4255II_TRD2-CR2_like"/>
    <property type="match status" value="1"/>
</dbReference>
<feature type="domain" description="Type I restriction modification DNA specificity" evidence="4">
    <location>
        <begin position="3"/>
        <end position="180"/>
    </location>
</feature>
<proteinExistence type="inferred from homology"/>
<evidence type="ECO:0000259" key="4">
    <source>
        <dbReference type="Pfam" id="PF01420"/>
    </source>
</evidence>
<dbReference type="Proteomes" id="UP000806542">
    <property type="component" value="Unassembled WGS sequence"/>
</dbReference>
<sequence length="326" mass="37402">MSEYMKLGDVCVFYSGTGFPSEYQGKIKGKFPFYKVGDISKNVMLGYKFLTFCDNYIDLIVAEKIKGVIVPSDTVVFAKIGEALRLNRRGITICDCLIDNNVMGIKPKTNYLNIGYFYYWMCNLDLQKYSESTTVPSVRKTRIEKIDILVPNIAEQLKIADTLDKVTALIDKHKKQLEKLDELVQARFVEMFGIYPENSKCWETGIIRDIVADVRYGSSRPAVDNGKYPYLRMNNITYDGELDLSDIKRIDIPDNELDKCTVRRGDVLFNRTNSKELVGKSCVYNRDEMMVLAGFVIRVRVTDRVLPEFLVAFLNTDFSKQMGMRT</sequence>
<keyword evidence="3" id="KW-0238">DNA-binding</keyword>
<keyword evidence="5" id="KW-0255">Endonuclease</keyword>
<keyword evidence="6" id="KW-1185">Reference proteome</keyword>
<keyword evidence="5" id="KW-0540">Nuclease</keyword>
<dbReference type="PANTHER" id="PTHR30408:SF12">
    <property type="entry name" value="TYPE I RESTRICTION ENZYME MJAVIII SPECIFICITY SUBUNIT"/>
    <property type="match status" value="1"/>
</dbReference>
<dbReference type="RefSeq" id="WP_226393458.1">
    <property type="nucleotide sequence ID" value="NZ_JADCKB010000026.1"/>
</dbReference>
<keyword evidence="5" id="KW-0378">Hydrolase</keyword>
<evidence type="ECO:0000313" key="6">
    <source>
        <dbReference type="Proteomes" id="UP000806542"/>
    </source>
</evidence>
<keyword evidence="2" id="KW-0680">Restriction system</keyword>
<evidence type="ECO:0000256" key="3">
    <source>
        <dbReference type="ARBA" id="ARBA00023125"/>
    </source>
</evidence>
<dbReference type="GO" id="GO:0003677">
    <property type="term" value="F:DNA binding"/>
    <property type="evidence" value="ECO:0007669"/>
    <property type="project" value="UniProtKB-KW"/>
</dbReference>
<comment type="similarity">
    <text evidence="1">Belongs to the type-I restriction system S methylase family.</text>
</comment>
<dbReference type="InterPro" id="IPR000055">
    <property type="entry name" value="Restrct_endonuc_typeI_TRD"/>
</dbReference>
<dbReference type="GO" id="GO:0004519">
    <property type="term" value="F:endonuclease activity"/>
    <property type="evidence" value="ECO:0007669"/>
    <property type="project" value="UniProtKB-KW"/>
</dbReference>
<dbReference type="InterPro" id="IPR052021">
    <property type="entry name" value="Type-I_RS_S_subunit"/>
</dbReference>
<dbReference type="InterPro" id="IPR044946">
    <property type="entry name" value="Restrct_endonuc_typeI_TRD_sf"/>
</dbReference>
<evidence type="ECO:0000256" key="2">
    <source>
        <dbReference type="ARBA" id="ARBA00022747"/>
    </source>
</evidence>
<evidence type="ECO:0000313" key="5">
    <source>
        <dbReference type="EMBL" id="MBE5040916.1"/>
    </source>
</evidence>
<dbReference type="Pfam" id="PF01420">
    <property type="entry name" value="Methylase_S"/>
    <property type="match status" value="1"/>
</dbReference>
<gene>
    <name evidence="5" type="ORF">INF28_10640</name>
</gene>
<dbReference type="EMBL" id="JADCKB010000026">
    <property type="protein sequence ID" value="MBE5040916.1"/>
    <property type="molecule type" value="Genomic_DNA"/>
</dbReference>
<comment type="caution">
    <text evidence="5">The sequence shown here is derived from an EMBL/GenBank/DDBJ whole genome shotgun (WGS) entry which is preliminary data.</text>
</comment>
<evidence type="ECO:0000256" key="1">
    <source>
        <dbReference type="ARBA" id="ARBA00010923"/>
    </source>
</evidence>
<dbReference type="AlphaFoldDB" id="A0A9D5R8Z2"/>
<dbReference type="PANTHER" id="PTHR30408">
    <property type="entry name" value="TYPE-1 RESTRICTION ENZYME ECOKI SPECIFICITY PROTEIN"/>
    <property type="match status" value="1"/>
</dbReference>